<dbReference type="Pfam" id="PF04379">
    <property type="entry name" value="DUF525"/>
    <property type="match status" value="1"/>
</dbReference>
<dbReference type="SMART" id="SM00860">
    <property type="entry name" value="SMI1_KNR4"/>
    <property type="match status" value="1"/>
</dbReference>
<keyword evidence="6" id="KW-1185">Reference proteome</keyword>
<dbReference type="Gene3D" id="1.20.1280.50">
    <property type="match status" value="1"/>
</dbReference>
<dbReference type="InterPro" id="IPR036767">
    <property type="entry name" value="ApaG_sf"/>
</dbReference>
<evidence type="ECO:0000256" key="1">
    <source>
        <dbReference type="ARBA" id="ARBA00004906"/>
    </source>
</evidence>
<dbReference type="PROSITE" id="PS51087">
    <property type="entry name" value="APAG"/>
    <property type="match status" value="1"/>
</dbReference>
<evidence type="ECO:0000256" key="2">
    <source>
        <dbReference type="ARBA" id="ARBA00022786"/>
    </source>
</evidence>
<dbReference type="Gene3D" id="2.60.40.1470">
    <property type="entry name" value="ApaG domain"/>
    <property type="match status" value="1"/>
</dbReference>
<dbReference type="EMBL" id="CM026425">
    <property type="protein sequence ID" value="KAG0576339.1"/>
    <property type="molecule type" value="Genomic_DNA"/>
</dbReference>
<comment type="caution">
    <text evidence="5">The sequence shown here is derived from an EMBL/GenBank/DDBJ whole genome shotgun (WGS) entry which is preliminary data.</text>
</comment>
<dbReference type="Pfam" id="PF09346">
    <property type="entry name" value="SMI1_KNR4"/>
    <property type="match status" value="1"/>
</dbReference>
<dbReference type="SUPFAM" id="SSF160631">
    <property type="entry name" value="SMI1/KNR4-like"/>
    <property type="match status" value="1"/>
</dbReference>
<organism evidence="5 6">
    <name type="scientific">Ceratodon purpureus</name>
    <name type="common">Fire moss</name>
    <name type="synonym">Dicranum purpureum</name>
    <dbReference type="NCBI Taxonomy" id="3225"/>
    <lineage>
        <taxon>Eukaryota</taxon>
        <taxon>Viridiplantae</taxon>
        <taxon>Streptophyta</taxon>
        <taxon>Embryophyta</taxon>
        <taxon>Bryophyta</taxon>
        <taxon>Bryophytina</taxon>
        <taxon>Bryopsida</taxon>
        <taxon>Dicranidae</taxon>
        <taxon>Pseudoditrichales</taxon>
        <taxon>Ditrichaceae</taxon>
        <taxon>Ceratodon</taxon>
    </lineage>
</organism>
<comment type="pathway">
    <text evidence="1">Protein modification; protein ubiquitination.</text>
</comment>
<gene>
    <name evidence="5" type="ORF">KC19_5G072400</name>
</gene>
<name>A0A8T0I084_CERPU</name>
<evidence type="ECO:0000313" key="6">
    <source>
        <dbReference type="Proteomes" id="UP000822688"/>
    </source>
</evidence>
<keyword evidence="2" id="KW-0833">Ubl conjugation pathway</keyword>
<evidence type="ECO:0008006" key="7">
    <source>
        <dbReference type="Google" id="ProtNLM"/>
    </source>
</evidence>
<evidence type="ECO:0000313" key="5">
    <source>
        <dbReference type="EMBL" id="KAG0576339.1"/>
    </source>
</evidence>
<accession>A0A8T0I084</accession>
<dbReference type="Pfam" id="PF12937">
    <property type="entry name" value="F-box-like"/>
    <property type="match status" value="1"/>
</dbReference>
<proteinExistence type="predicted"/>
<dbReference type="InterPro" id="IPR007474">
    <property type="entry name" value="ApaG_domain"/>
</dbReference>
<dbReference type="PANTHER" id="PTHR47463">
    <property type="entry name" value="F-BOX PROTEIN SKIP16"/>
    <property type="match status" value="1"/>
</dbReference>
<reference evidence="5" key="1">
    <citation type="submission" date="2020-06" db="EMBL/GenBank/DDBJ databases">
        <title>WGS assembly of Ceratodon purpureus strain R40.</title>
        <authorList>
            <person name="Carey S.B."/>
            <person name="Jenkins J."/>
            <person name="Shu S."/>
            <person name="Lovell J.T."/>
            <person name="Sreedasyam A."/>
            <person name="Maumus F."/>
            <person name="Tiley G.P."/>
            <person name="Fernandez-Pozo N."/>
            <person name="Barry K."/>
            <person name="Chen C."/>
            <person name="Wang M."/>
            <person name="Lipzen A."/>
            <person name="Daum C."/>
            <person name="Saski C.A."/>
            <person name="Payton A.C."/>
            <person name="Mcbreen J.C."/>
            <person name="Conrad R.E."/>
            <person name="Kollar L.M."/>
            <person name="Olsson S."/>
            <person name="Huttunen S."/>
            <person name="Landis J.B."/>
            <person name="Wickett N.J."/>
            <person name="Johnson M.G."/>
            <person name="Rensing S.A."/>
            <person name="Grimwood J."/>
            <person name="Schmutz J."/>
            <person name="Mcdaniel S.F."/>
        </authorList>
    </citation>
    <scope>NUCLEOTIDE SEQUENCE</scope>
    <source>
        <strain evidence="5">R40</strain>
    </source>
</reference>
<dbReference type="Proteomes" id="UP000822688">
    <property type="component" value="Chromosome 5"/>
</dbReference>
<dbReference type="SUPFAM" id="SSF81383">
    <property type="entry name" value="F-box domain"/>
    <property type="match status" value="1"/>
</dbReference>
<dbReference type="AlphaFoldDB" id="A0A8T0I084"/>
<protein>
    <recommendedName>
        <fullName evidence="7">F-box protein</fullName>
    </recommendedName>
</protein>
<dbReference type="InterPro" id="IPR037883">
    <property type="entry name" value="Knr4/Smi1-like_sf"/>
</dbReference>
<feature type="domain" description="ApaG" evidence="4">
    <location>
        <begin position="292"/>
        <end position="432"/>
    </location>
</feature>
<dbReference type="PROSITE" id="PS50181">
    <property type="entry name" value="FBOX"/>
    <property type="match status" value="1"/>
</dbReference>
<dbReference type="InterPro" id="IPR036047">
    <property type="entry name" value="F-box-like_dom_sf"/>
</dbReference>
<evidence type="ECO:0000259" key="3">
    <source>
        <dbReference type="PROSITE" id="PS50181"/>
    </source>
</evidence>
<feature type="domain" description="F-box" evidence="3">
    <location>
        <begin position="1"/>
        <end position="44"/>
    </location>
</feature>
<dbReference type="InterPro" id="IPR018958">
    <property type="entry name" value="Knr4/Smi1-like_dom"/>
</dbReference>
<evidence type="ECO:0000259" key="4">
    <source>
        <dbReference type="PROSITE" id="PS51087"/>
    </source>
</evidence>
<dbReference type="PANTHER" id="PTHR47463:SF2">
    <property type="entry name" value="F-BOX PROTEIN SKIP16"/>
    <property type="match status" value="1"/>
</dbReference>
<dbReference type="SUPFAM" id="SSF110069">
    <property type="entry name" value="ApaG-like"/>
    <property type="match status" value="1"/>
</dbReference>
<dbReference type="InterPro" id="IPR001810">
    <property type="entry name" value="F-box_dom"/>
</dbReference>
<sequence length="432" mass="49149">MEQLPSALLHVIVAKVPATDCARLACVARTWRQVTYQESLWESHCRSDFPLLEGLQLDPFDRPCPSWKATYEAWKSSRLFQRSKLCWDSLRSWAKNNFQEVATSLIPGASLEELAEAESVLKCRFPPAARLLYRLCNGQRIPQAELDCDDEYQEEAHYIGLIGGYNFSHHYVNVHLLSLRQVMSLTNRILPPLTRNRRHVIIAASSNLNKFFFLDCEDGNVYVGTRNLLVDGEMMVCVPERASTSEEETQDGMLRWLEHYAHCLQSGIFHVRTEEGSRSISLYPETEPYCTTAVTRGVQVRCSGVFVPELSRVEELDDSYWFSYSVRMRLLNPAPGQVDALNTCQLSDRHWVIRANDTVVAEVRGRAVIGMYPLLKKGDEEFVYESCTGLSAKKGSLDGDFTFYPGWVSALKGDSFLAVVARFPLEVPEYIY</sequence>